<dbReference type="OrthoDB" id="9932926at2759"/>
<name>A0A162UA88_PHYB8</name>
<dbReference type="Gene3D" id="3.40.30.10">
    <property type="entry name" value="Glutaredoxin"/>
    <property type="match status" value="1"/>
</dbReference>
<dbReference type="Proteomes" id="UP000077315">
    <property type="component" value="Unassembled WGS sequence"/>
</dbReference>
<dbReference type="VEuPathDB" id="FungiDB:PHYBLDRAFT_158739"/>
<organism evidence="1 2">
    <name type="scientific">Phycomyces blakesleeanus (strain ATCC 8743b / DSM 1359 / FGSC 10004 / NBRC 33097 / NRRL 1555)</name>
    <dbReference type="NCBI Taxonomy" id="763407"/>
    <lineage>
        <taxon>Eukaryota</taxon>
        <taxon>Fungi</taxon>
        <taxon>Fungi incertae sedis</taxon>
        <taxon>Mucoromycota</taxon>
        <taxon>Mucoromycotina</taxon>
        <taxon>Mucoromycetes</taxon>
        <taxon>Mucorales</taxon>
        <taxon>Phycomycetaceae</taxon>
        <taxon>Phycomyces</taxon>
    </lineage>
</organism>
<dbReference type="SUPFAM" id="SSF52833">
    <property type="entry name" value="Thioredoxin-like"/>
    <property type="match status" value="1"/>
</dbReference>
<dbReference type="RefSeq" id="XP_018291633.1">
    <property type="nucleotide sequence ID" value="XM_018433850.1"/>
</dbReference>
<gene>
    <name evidence="1" type="ORF">PHYBLDRAFT_158739</name>
</gene>
<dbReference type="EMBL" id="KV440980">
    <property type="protein sequence ID" value="OAD73593.1"/>
    <property type="molecule type" value="Genomic_DNA"/>
</dbReference>
<accession>A0A162UA88</accession>
<keyword evidence="2" id="KW-1185">Reference proteome</keyword>
<dbReference type="InterPro" id="IPR036249">
    <property type="entry name" value="Thioredoxin-like_sf"/>
</dbReference>
<dbReference type="AlphaFoldDB" id="A0A162UA88"/>
<evidence type="ECO:0000313" key="2">
    <source>
        <dbReference type="Proteomes" id="UP000077315"/>
    </source>
</evidence>
<reference evidence="2" key="1">
    <citation type="submission" date="2015-06" db="EMBL/GenBank/DDBJ databases">
        <title>Expansion of signal transduction pathways in fungi by whole-genome duplication.</title>
        <authorList>
            <consortium name="DOE Joint Genome Institute"/>
            <person name="Corrochano L.M."/>
            <person name="Kuo A."/>
            <person name="Marcet-Houben M."/>
            <person name="Polaino S."/>
            <person name="Salamov A."/>
            <person name="Villalobos J.M."/>
            <person name="Alvarez M.I."/>
            <person name="Avalos J."/>
            <person name="Benito E.P."/>
            <person name="Benoit I."/>
            <person name="Burger G."/>
            <person name="Camino L.P."/>
            <person name="Canovas D."/>
            <person name="Cerda-Olmedo E."/>
            <person name="Cheng J.-F."/>
            <person name="Dominguez A."/>
            <person name="Elias M."/>
            <person name="Eslava A.P."/>
            <person name="Glaser F."/>
            <person name="Grimwood J."/>
            <person name="Gutierrez G."/>
            <person name="Heitman J."/>
            <person name="Henrissat B."/>
            <person name="Iturriaga E.A."/>
            <person name="Lang B.F."/>
            <person name="Lavin J.L."/>
            <person name="Lee S."/>
            <person name="Li W."/>
            <person name="Lindquist E."/>
            <person name="Lopez-Garcia S."/>
            <person name="Luque E.M."/>
            <person name="Marcos A.T."/>
            <person name="Martin J."/>
            <person name="McCluskey K."/>
            <person name="Medina H.R."/>
            <person name="Miralles-Duran A."/>
            <person name="Miyazaki A."/>
            <person name="Munoz-Torres E."/>
            <person name="Oguiza J.A."/>
            <person name="Ohm R."/>
            <person name="Olmedo M."/>
            <person name="Orejas M."/>
            <person name="Ortiz-Castellanos L."/>
            <person name="Pisabarro A.G."/>
            <person name="Rodriguez-Romero J."/>
            <person name="Ruiz-Herrera J."/>
            <person name="Ruiz-Vazquez R."/>
            <person name="Sanz C."/>
            <person name="Schackwitz W."/>
            <person name="Schmutz J."/>
            <person name="Shahriari M."/>
            <person name="Shelest E."/>
            <person name="Silva-Franco F."/>
            <person name="Soanes D."/>
            <person name="Syed K."/>
            <person name="Tagua V.G."/>
            <person name="Talbot N.J."/>
            <person name="Thon M."/>
            <person name="De vries R.P."/>
            <person name="Wiebenga A."/>
            <person name="Yadav J.S."/>
            <person name="Braun E.L."/>
            <person name="Baker S."/>
            <person name="Garre V."/>
            <person name="Horwitz B."/>
            <person name="Torres-Martinez S."/>
            <person name="Idnurm A."/>
            <person name="Herrera-Estrella A."/>
            <person name="Gabaldon T."/>
            <person name="Grigoriev I.V."/>
        </authorList>
    </citation>
    <scope>NUCLEOTIDE SEQUENCE [LARGE SCALE GENOMIC DNA]</scope>
    <source>
        <strain evidence="2">NRRL 1555(-)</strain>
    </source>
</reference>
<protein>
    <submittedName>
        <fullName evidence="1">Uncharacterized protein</fullName>
    </submittedName>
</protein>
<evidence type="ECO:0000313" key="1">
    <source>
        <dbReference type="EMBL" id="OAD73593.1"/>
    </source>
</evidence>
<dbReference type="STRING" id="763407.A0A162UA88"/>
<dbReference type="GeneID" id="28994756"/>
<proteinExistence type="predicted"/>
<dbReference type="InParanoid" id="A0A162UA88"/>
<sequence length="126" mass="13814">MDVAQSEQALQHMRRQSSVVGGRVKPLPQVFVGGDYRGQLEDVTRAVDDNQLSQLLRPRTRDIGRTKIATPVATASTIGLVSPPKTPVPRSAERSKTLIDEDDDALLKAIELELGDTDFSTLDLNF</sequence>